<dbReference type="InterPro" id="IPR015366">
    <property type="entry name" value="S53_propep"/>
</dbReference>
<evidence type="ECO:0000259" key="3">
    <source>
        <dbReference type="SMART" id="SM00944"/>
    </source>
</evidence>
<dbReference type="EMBL" id="ML737169">
    <property type="protein sequence ID" value="KAE8338224.1"/>
    <property type="molecule type" value="Genomic_DNA"/>
</dbReference>
<dbReference type="GO" id="GO:0004252">
    <property type="term" value="F:serine-type endopeptidase activity"/>
    <property type="evidence" value="ECO:0007669"/>
    <property type="project" value="InterPro"/>
</dbReference>
<sequence>MKIARQQLLGHAFNEVSKLRPVGSLAESTPIDVVITLPARNVESRTSLLRDIYDPESPSFRQFLSPREYTEANGRTVVSAPPKPVHITAPAATINRVFQVTLQGYLHPAEDRHFYVPDSDPELTLETPGLQITGLDNFRNPRRAPNLSELQENAVSHLTQNASGSGRSGLHSGGDFRAAYAAGVTSTGRGQVVGILELDGYVESDIRTYEQQNGIPNAPLKNVYLDGYTG</sequence>
<accession>A0A5N6XYF7</accession>
<evidence type="ECO:0000313" key="4">
    <source>
        <dbReference type="EMBL" id="KAE8338224.1"/>
    </source>
</evidence>
<dbReference type="InterPro" id="IPR036852">
    <property type="entry name" value="Peptidase_S8/S53_dom_sf"/>
</dbReference>
<proteinExistence type="predicted"/>
<keyword evidence="1" id="KW-0732">Signal</keyword>
<keyword evidence="2" id="KW-0865">Zymogen</keyword>
<organism evidence="4">
    <name type="scientific">Aspergillus arachidicola</name>
    <dbReference type="NCBI Taxonomy" id="656916"/>
    <lineage>
        <taxon>Eukaryota</taxon>
        <taxon>Fungi</taxon>
        <taxon>Dikarya</taxon>
        <taxon>Ascomycota</taxon>
        <taxon>Pezizomycotina</taxon>
        <taxon>Eurotiomycetes</taxon>
        <taxon>Eurotiomycetidae</taxon>
        <taxon>Eurotiales</taxon>
        <taxon>Aspergillaceae</taxon>
        <taxon>Aspergillus</taxon>
        <taxon>Aspergillus subgen. Circumdati</taxon>
    </lineage>
</organism>
<feature type="domain" description="Peptidase S53 activation" evidence="3">
    <location>
        <begin position="16"/>
        <end position="138"/>
    </location>
</feature>
<gene>
    <name evidence="4" type="ORF">BDV24DRAFT_166429</name>
</gene>
<protein>
    <recommendedName>
        <fullName evidence="3">Peptidase S53 activation domain-containing protein</fullName>
    </recommendedName>
</protein>
<dbReference type="GO" id="GO:0006508">
    <property type="term" value="P:proteolysis"/>
    <property type="evidence" value="ECO:0007669"/>
    <property type="project" value="InterPro"/>
</dbReference>
<dbReference type="Proteomes" id="UP000325558">
    <property type="component" value="Unassembled WGS sequence"/>
</dbReference>
<name>A0A5N6XYF7_9EURO</name>
<dbReference type="AlphaFoldDB" id="A0A5N6XYF7"/>
<dbReference type="SMART" id="SM00944">
    <property type="entry name" value="Pro-kuma_activ"/>
    <property type="match status" value="1"/>
</dbReference>
<reference evidence="4" key="1">
    <citation type="submission" date="2019-04" db="EMBL/GenBank/DDBJ databases">
        <title>Friends and foes A comparative genomics study of 23 Aspergillus species from section Flavi.</title>
        <authorList>
            <consortium name="DOE Joint Genome Institute"/>
            <person name="Kjaerbolling I."/>
            <person name="Vesth T."/>
            <person name="Frisvad J.C."/>
            <person name="Nybo J.L."/>
            <person name="Theobald S."/>
            <person name="Kildgaard S."/>
            <person name="Isbrandt T."/>
            <person name="Kuo A."/>
            <person name="Sato A."/>
            <person name="Lyhne E.K."/>
            <person name="Kogle M.E."/>
            <person name="Wiebenga A."/>
            <person name="Kun R.S."/>
            <person name="Lubbers R.J."/>
            <person name="Makela M.R."/>
            <person name="Barry K."/>
            <person name="Chovatia M."/>
            <person name="Clum A."/>
            <person name="Daum C."/>
            <person name="Haridas S."/>
            <person name="He G."/>
            <person name="LaButti K."/>
            <person name="Lipzen A."/>
            <person name="Mondo S."/>
            <person name="Riley R."/>
            <person name="Salamov A."/>
            <person name="Simmons B.A."/>
            <person name="Magnuson J.K."/>
            <person name="Henrissat B."/>
            <person name="Mortensen U.H."/>
            <person name="Larsen T.O."/>
            <person name="Devries R.P."/>
            <person name="Grigoriev I.V."/>
            <person name="Machida M."/>
            <person name="Baker S.E."/>
            <person name="Andersen M.R."/>
        </authorList>
    </citation>
    <scope>NUCLEOTIDE SEQUENCE</scope>
    <source>
        <strain evidence="4">CBS 117612</strain>
    </source>
</reference>
<dbReference type="Pfam" id="PF09286">
    <property type="entry name" value="Pro-kuma_activ"/>
    <property type="match status" value="1"/>
</dbReference>
<dbReference type="Gene3D" id="3.40.50.200">
    <property type="entry name" value="Peptidase S8/S53 domain"/>
    <property type="match status" value="1"/>
</dbReference>
<evidence type="ECO:0000256" key="1">
    <source>
        <dbReference type="ARBA" id="ARBA00022729"/>
    </source>
</evidence>
<dbReference type="SUPFAM" id="SSF54897">
    <property type="entry name" value="Protease propeptides/inhibitors"/>
    <property type="match status" value="1"/>
</dbReference>
<evidence type="ECO:0000256" key="2">
    <source>
        <dbReference type="ARBA" id="ARBA00023145"/>
    </source>
</evidence>